<evidence type="ECO:0000256" key="2">
    <source>
        <dbReference type="SAM" id="SignalP"/>
    </source>
</evidence>
<reference evidence="3" key="1">
    <citation type="submission" date="2023-10" db="EMBL/GenBank/DDBJ databases">
        <title>Genome assembly of Pristionchus species.</title>
        <authorList>
            <person name="Yoshida K."/>
            <person name="Sommer R.J."/>
        </authorList>
    </citation>
    <scope>NUCLEOTIDE SEQUENCE</scope>
    <source>
        <strain evidence="3">RS5133</strain>
    </source>
</reference>
<proteinExistence type="predicted"/>
<accession>A0AAV5UPI9</accession>
<keyword evidence="2" id="KW-0732">Signal</keyword>
<dbReference type="PANTHER" id="PTHR34150">
    <property type="entry name" value="PROTEIN CBG08832-RELATED"/>
    <property type="match status" value="1"/>
</dbReference>
<evidence type="ECO:0000313" key="3">
    <source>
        <dbReference type="EMBL" id="GMT09001.1"/>
    </source>
</evidence>
<feature type="chain" id="PRO_5043955345" evidence="2">
    <location>
        <begin position="16"/>
        <end position="316"/>
    </location>
</feature>
<feature type="compositionally biased region" description="Polar residues" evidence="1">
    <location>
        <begin position="303"/>
        <end position="316"/>
    </location>
</feature>
<gene>
    <name evidence="3" type="ORF">PFISCL1PPCAC_298</name>
</gene>
<feature type="non-terminal residue" evidence="3">
    <location>
        <position position="316"/>
    </location>
</feature>
<sequence length="316" mass="33061">LIFLLVAATCAATSGISRSKRQTQYLVYYMCNNNGNRFVSNYPCSYNYANYGYNSIPQAFYDPYNNCNSGCNNLACNQYNGQYMNGQFVAYSTSNSQYSPCASSCCANYNYNYNGIGTGAIPNTFPTNIGTGAVPNTINGIPVGPNNGFNNGIGNGAVPNTFPAQPAPNTPVNSLPNNGIGFGAYNGSIARSPRSPNSCRSGETPIATCGSGRGCPYSLMCSSAGQCCLCGDGVSAGPCDGGRCPSVYLCASSGQCCSAAANPPTTQFPPITTQRPTWPTATFPPITTRPTSRPTQPTVTFPPITTSTRPNNGGLQ</sequence>
<name>A0AAV5UPI9_9BILA</name>
<feature type="region of interest" description="Disordered" evidence="1">
    <location>
        <begin position="284"/>
        <end position="316"/>
    </location>
</feature>
<keyword evidence="4" id="KW-1185">Reference proteome</keyword>
<feature type="compositionally biased region" description="Low complexity" evidence="1">
    <location>
        <begin position="284"/>
        <end position="299"/>
    </location>
</feature>
<feature type="non-terminal residue" evidence="3">
    <location>
        <position position="1"/>
    </location>
</feature>
<comment type="caution">
    <text evidence="3">The sequence shown here is derived from an EMBL/GenBank/DDBJ whole genome shotgun (WGS) entry which is preliminary data.</text>
</comment>
<dbReference type="Proteomes" id="UP001432322">
    <property type="component" value="Unassembled WGS sequence"/>
</dbReference>
<dbReference type="PANTHER" id="PTHR34150:SF6">
    <property type="entry name" value="PROTEIN CBG09626"/>
    <property type="match status" value="1"/>
</dbReference>
<protein>
    <submittedName>
        <fullName evidence="3">Uncharacterized protein</fullName>
    </submittedName>
</protein>
<dbReference type="AlphaFoldDB" id="A0AAV5UPI9"/>
<evidence type="ECO:0000256" key="1">
    <source>
        <dbReference type="SAM" id="MobiDB-lite"/>
    </source>
</evidence>
<feature type="signal peptide" evidence="2">
    <location>
        <begin position="1"/>
        <end position="15"/>
    </location>
</feature>
<dbReference type="EMBL" id="BTSY01000001">
    <property type="protein sequence ID" value="GMT09001.1"/>
    <property type="molecule type" value="Genomic_DNA"/>
</dbReference>
<evidence type="ECO:0000313" key="4">
    <source>
        <dbReference type="Proteomes" id="UP001432322"/>
    </source>
</evidence>
<organism evidence="3 4">
    <name type="scientific">Pristionchus fissidentatus</name>
    <dbReference type="NCBI Taxonomy" id="1538716"/>
    <lineage>
        <taxon>Eukaryota</taxon>
        <taxon>Metazoa</taxon>
        <taxon>Ecdysozoa</taxon>
        <taxon>Nematoda</taxon>
        <taxon>Chromadorea</taxon>
        <taxon>Rhabditida</taxon>
        <taxon>Rhabditina</taxon>
        <taxon>Diplogasteromorpha</taxon>
        <taxon>Diplogasteroidea</taxon>
        <taxon>Neodiplogasteridae</taxon>
        <taxon>Pristionchus</taxon>
    </lineage>
</organism>